<dbReference type="RefSeq" id="WP_021674312.1">
    <property type="nucleotide sequence ID" value="NZ_KI259735.1"/>
</dbReference>
<proteinExistence type="predicted"/>
<dbReference type="AlphaFoldDB" id="U2J0U2"/>
<dbReference type="InterPro" id="IPR046257">
    <property type="entry name" value="DUF6290"/>
</dbReference>
<reference evidence="1 2" key="1">
    <citation type="submission" date="2013-06" db="EMBL/GenBank/DDBJ databases">
        <authorList>
            <person name="Weinstock G."/>
            <person name="Sodergren E."/>
            <person name="Lobos E.A."/>
            <person name="Fulton L."/>
            <person name="Fulton R."/>
            <person name="Courtney L."/>
            <person name="Fronick C."/>
            <person name="O'Laughlin M."/>
            <person name="Godfrey J."/>
            <person name="Wilson R.M."/>
            <person name="Miner T."/>
            <person name="Farmer C."/>
            <person name="Delehaunty K."/>
            <person name="Cordes M."/>
            <person name="Minx P."/>
            <person name="Tomlinson C."/>
            <person name="Chen J."/>
            <person name="Wollam A."/>
            <person name="Pepin K.H."/>
            <person name="Bhonagiri V."/>
            <person name="Zhang X."/>
            <person name="Warren W."/>
            <person name="Mitreva M."/>
            <person name="Mardis E.R."/>
            <person name="Wilson R.K."/>
        </authorList>
    </citation>
    <scope>NUCLEOTIDE SEQUENCE [LARGE SCALE GENOMIC DNA]</scope>
    <source>
        <strain evidence="1 2">W1703</strain>
    </source>
</reference>
<dbReference type="EMBL" id="AWVA01000127">
    <property type="protein sequence ID" value="ERJ73667.1"/>
    <property type="molecule type" value="Genomic_DNA"/>
</dbReference>
<evidence type="ECO:0000313" key="2">
    <source>
        <dbReference type="Proteomes" id="UP000016617"/>
    </source>
</evidence>
<dbReference type="Pfam" id="PF19807">
    <property type="entry name" value="DUF6290"/>
    <property type="match status" value="1"/>
</dbReference>
<name>U2J0U2_9STRE</name>
<evidence type="ECO:0000313" key="1">
    <source>
        <dbReference type="EMBL" id="ERJ73667.1"/>
    </source>
</evidence>
<accession>U2J0U2</accession>
<sequence>MPVISLRLNKEEEIFFKNYAHFTGKSLSELFKNALAEEIENQLDYKLGVEGVQALEADGSQTYSITEAREMLGLDNV</sequence>
<organism evidence="1 2">
    <name type="scientific">Streptococcus sobrinus W1703</name>
    <dbReference type="NCBI Taxonomy" id="1227275"/>
    <lineage>
        <taxon>Bacteria</taxon>
        <taxon>Bacillati</taxon>
        <taxon>Bacillota</taxon>
        <taxon>Bacilli</taxon>
        <taxon>Lactobacillales</taxon>
        <taxon>Streptococcaceae</taxon>
        <taxon>Streptococcus</taxon>
    </lineage>
</organism>
<dbReference type="PATRIC" id="fig|1227275.3.peg.2004"/>
<dbReference type="HOGENOM" id="CLU_155311_8_3_9"/>
<protein>
    <submittedName>
        <fullName evidence="1">Toxin-antitoxin system, antitoxin component, ribbon-helix-helix domain protein</fullName>
    </submittedName>
</protein>
<comment type="caution">
    <text evidence="1">The sequence shown here is derived from an EMBL/GenBank/DDBJ whole genome shotgun (WGS) entry which is preliminary data.</text>
</comment>
<dbReference type="Proteomes" id="UP000016617">
    <property type="component" value="Unassembled WGS sequence"/>
</dbReference>
<dbReference type="OrthoDB" id="1691100at2"/>
<gene>
    <name evidence="1" type="ORF">HMPREF1557_02239</name>
</gene>
<dbReference type="NCBIfam" id="NF046040">
    <property type="entry name" value="RelB_antitoxin"/>
    <property type="match status" value="1"/>
</dbReference>